<sequence>MTNMYLALSALLCGAFFELVTETVALPPTLAPTDPPLPCLPFCASGDPTMTPPTPPSMPTTTPFWWNCRFPDQSQPWEHCPSGNCVGPGLRCVDTESVLIRPPIEPTPPQPIRTTTPEPTTLPGPMPPLPPIRARRCLPFPPSYQCVPVEQIIG</sequence>
<name>A0A1S3IV49_LINAN</name>
<dbReference type="GeneID" id="106167656"/>
<protein>
    <submittedName>
        <fullName evidence="4">Spore coat protein SP85</fullName>
    </submittedName>
</protein>
<evidence type="ECO:0000256" key="1">
    <source>
        <dbReference type="SAM" id="MobiDB-lite"/>
    </source>
</evidence>
<evidence type="ECO:0000313" key="4">
    <source>
        <dbReference type="RefSeq" id="XP_013401948.1"/>
    </source>
</evidence>
<keyword evidence="3" id="KW-1185">Reference proteome</keyword>
<dbReference type="KEGG" id="lak:106167656"/>
<organism evidence="3 4">
    <name type="scientific">Lingula anatina</name>
    <name type="common">Brachiopod</name>
    <name type="synonym">Lingula unguis</name>
    <dbReference type="NCBI Taxonomy" id="7574"/>
    <lineage>
        <taxon>Eukaryota</taxon>
        <taxon>Metazoa</taxon>
        <taxon>Spiralia</taxon>
        <taxon>Lophotrochozoa</taxon>
        <taxon>Brachiopoda</taxon>
        <taxon>Linguliformea</taxon>
        <taxon>Lingulata</taxon>
        <taxon>Lingulida</taxon>
        <taxon>Linguloidea</taxon>
        <taxon>Lingulidae</taxon>
        <taxon>Lingula</taxon>
    </lineage>
</organism>
<feature type="region of interest" description="Disordered" evidence="1">
    <location>
        <begin position="101"/>
        <end position="124"/>
    </location>
</feature>
<dbReference type="Proteomes" id="UP000085678">
    <property type="component" value="Unplaced"/>
</dbReference>
<feature type="chain" id="PRO_5010366866" evidence="2">
    <location>
        <begin position="26"/>
        <end position="154"/>
    </location>
</feature>
<feature type="signal peptide" evidence="2">
    <location>
        <begin position="1"/>
        <end position="25"/>
    </location>
</feature>
<reference evidence="4" key="1">
    <citation type="submission" date="2025-08" db="UniProtKB">
        <authorList>
            <consortium name="RefSeq"/>
        </authorList>
    </citation>
    <scope>IDENTIFICATION</scope>
    <source>
        <tissue evidence="4">Gonads</tissue>
    </source>
</reference>
<proteinExistence type="predicted"/>
<dbReference type="RefSeq" id="XP_013401948.1">
    <property type="nucleotide sequence ID" value="XM_013546494.1"/>
</dbReference>
<evidence type="ECO:0000313" key="3">
    <source>
        <dbReference type="Proteomes" id="UP000085678"/>
    </source>
</evidence>
<accession>A0A1S3IV49</accession>
<keyword evidence="2" id="KW-0732">Signal</keyword>
<dbReference type="InParanoid" id="A0A1S3IV49"/>
<dbReference type="AlphaFoldDB" id="A0A1S3IV49"/>
<gene>
    <name evidence="4" type="primary">LOC106167656</name>
</gene>
<evidence type="ECO:0000256" key="2">
    <source>
        <dbReference type="SAM" id="SignalP"/>
    </source>
</evidence>